<organism evidence="2">
    <name type="scientific">Pseudomonas solani</name>
    <dbReference type="NCBI Taxonomy" id="2731552"/>
    <lineage>
        <taxon>Bacteria</taxon>
        <taxon>Pseudomonadati</taxon>
        <taxon>Pseudomonadota</taxon>
        <taxon>Gammaproteobacteria</taxon>
        <taxon>Pseudomonadales</taxon>
        <taxon>Pseudomonadaceae</taxon>
        <taxon>Pseudomonas</taxon>
    </lineage>
</organism>
<keyword evidence="3" id="KW-1185">Reference proteome</keyword>
<gene>
    <name evidence="2" type="ORF">ABS648_04035</name>
    <name evidence="1" type="ORF">PSm6_27570</name>
</gene>
<evidence type="ECO:0000313" key="3">
    <source>
        <dbReference type="Proteomes" id="UP001064896"/>
    </source>
</evidence>
<evidence type="ECO:0000313" key="2">
    <source>
        <dbReference type="EMBL" id="XBY64941.1"/>
    </source>
</evidence>
<proteinExistence type="predicted"/>
<accession>A0AAU7Y3N4</accession>
<dbReference type="Proteomes" id="UP001064896">
    <property type="component" value="Chromosome"/>
</dbReference>
<dbReference type="AlphaFoldDB" id="A0AAU7Y3N4"/>
<evidence type="ECO:0000313" key="1">
    <source>
        <dbReference type="EMBL" id="BCD86350.1"/>
    </source>
</evidence>
<reference evidence="1" key="1">
    <citation type="submission" date="2020-05" db="EMBL/GenBank/DDBJ databases">
        <title>Complete genome sequence of Pseudomonas sp. Sm006.</title>
        <authorList>
            <person name="Takeuchi K."/>
            <person name="Someya N."/>
        </authorList>
    </citation>
    <scope>NUCLEOTIDE SEQUENCE</scope>
    <source>
        <strain evidence="1">Sm006</strain>
    </source>
</reference>
<name>A0AAU7Y3N4_9PSED</name>
<dbReference type="RefSeq" id="WP_021219630.1">
    <property type="nucleotide sequence ID" value="NZ_AP023081.1"/>
</dbReference>
<reference evidence="2" key="2">
    <citation type="submission" date="2023-08" db="EMBL/GenBank/DDBJ databases">
        <title>Increased levels of nutrients transform a symbiont into a lethal pathobiont.</title>
        <authorList>
            <person name="Lachnit T."/>
            <person name="Ulrich L."/>
            <person name="Willmer F.M."/>
            <person name="Hasenbein T."/>
            <person name="Steiner L.X."/>
            <person name="Wolters M."/>
            <person name="Herbst E.M."/>
            <person name="Deines P."/>
        </authorList>
    </citation>
    <scope>NUCLEOTIDE SEQUENCE</scope>
    <source>
        <strain evidence="2">T3</strain>
    </source>
</reference>
<sequence>MSNDEQLRAVTASRLAGGSRMELHHLDYDLDSLTLRLRDLGTQRVVQVRISAVEGFRMLDEGDLLEFWPQCSDGWLHEITAGGWFDQERLRPGFLSDDRALKEYLVSGVDRCLSVLAWEAPVILQA</sequence>
<dbReference type="EMBL" id="AP023081">
    <property type="protein sequence ID" value="BCD86350.1"/>
    <property type="molecule type" value="Genomic_DNA"/>
</dbReference>
<dbReference type="EMBL" id="CP158373">
    <property type="protein sequence ID" value="XBY64941.1"/>
    <property type="molecule type" value="Genomic_DNA"/>
</dbReference>
<protein>
    <submittedName>
        <fullName evidence="2">Uncharacterized protein</fullName>
    </submittedName>
</protein>